<dbReference type="EMBL" id="LR862131">
    <property type="protein sequence ID" value="CAD1836395.1"/>
    <property type="molecule type" value="Genomic_DNA"/>
</dbReference>
<dbReference type="PANTHER" id="PTHR46296">
    <property type="entry name" value="BNAA05G37250D PROTEIN"/>
    <property type="match status" value="1"/>
</dbReference>
<reference evidence="4" key="1">
    <citation type="submission" date="2020-07" db="EMBL/GenBank/DDBJ databases">
        <authorList>
            <person name="Lin J."/>
        </authorList>
    </citation>
    <scope>NUCLEOTIDE SEQUENCE</scope>
</reference>
<feature type="domain" description="VASt" evidence="3">
    <location>
        <begin position="21"/>
        <end position="176"/>
    </location>
</feature>
<dbReference type="Pfam" id="PF16016">
    <property type="entry name" value="VASt"/>
    <property type="match status" value="1"/>
</dbReference>
<evidence type="ECO:0000259" key="3">
    <source>
        <dbReference type="PROSITE" id="PS51778"/>
    </source>
</evidence>
<dbReference type="InterPro" id="IPR044511">
    <property type="entry name" value="At1g03370/At5g50170-like"/>
</dbReference>
<dbReference type="PROSITE" id="PS51778">
    <property type="entry name" value="VAST"/>
    <property type="match status" value="1"/>
</dbReference>
<dbReference type="PANTHER" id="PTHR46296:SF7">
    <property type="entry name" value="C2 DOMAIN-CONTAINING PROTEIN"/>
    <property type="match status" value="1"/>
</dbReference>
<gene>
    <name evidence="4" type="ORF">CB5_LOCUS19606</name>
</gene>
<protein>
    <recommendedName>
        <fullName evidence="3">VASt domain-containing protein</fullName>
    </recommendedName>
</protein>
<comment type="subcellular location">
    <subcellularLocation>
        <location evidence="1">Membrane</location>
    </subcellularLocation>
</comment>
<evidence type="ECO:0000313" key="4">
    <source>
        <dbReference type="EMBL" id="CAD1836395.1"/>
    </source>
</evidence>
<sequence length="176" mass="19877">MAKSYVSTDDAESIMNIDDVALSKAYSSELSVDLNSLMEIFNGGDLEVKIMSKVGCLNYSSTPWEDAKPNIQERRVRYKFNRYMSIFGSEVVSTQMKSPSIDGNGWTINDVTTLHNVPFSDYFRVRLRYDIQSRITESWRSQCDVFVALNGLEAPNFSRESLETFATTGSQGKGDF</sequence>
<proteinExistence type="predicted"/>
<dbReference type="GO" id="GO:0016020">
    <property type="term" value="C:membrane"/>
    <property type="evidence" value="ECO:0007669"/>
    <property type="project" value="UniProtKB-SubCell"/>
</dbReference>
<dbReference type="InterPro" id="IPR031968">
    <property type="entry name" value="VASt"/>
</dbReference>
<keyword evidence="2" id="KW-0472">Membrane</keyword>
<organism evidence="4">
    <name type="scientific">Ananas comosus var. bracteatus</name>
    <name type="common">red pineapple</name>
    <dbReference type="NCBI Taxonomy" id="296719"/>
    <lineage>
        <taxon>Eukaryota</taxon>
        <taxon>Viridiplantae</taxon>
        <taxon>Streptophyta</taxon>
        <taxon>Embryophyta</taxon>
        <taxon>Tracheophyta</taxon>
        <taxon>Spermatophyta</taxon>
        <taxon>Magnoliopsida</taxon>
        <taxon>Liliopsida</taxon>
        <taxon>Poales</taxon>
        <taxon>Bromeliaceae</taxon>
        <taxon>Bromelioideae</taxon>
        <taxon>Ananas</taxon>
    </lineage>
</organism>
<name>A0A6V7Q0F4_ANACO</name>
<evidence type="ECO:0000256" key="2">
    <source>
        <dbReference type="ARBA" id="ARBA00023136"/>
    </source>
</evidence>
<evidence type="ECO:0000256" key="1">
    <source>
        <dbReference type="ARBA" id="ARBA00004370"/>
    </source>
</evidence>
<dbReference type="AlphaFoldDB" id="A0A6V7Q0F4"/>
<accession>A0A6V7Q0F4</accession>